<dbReference type="NCBIfam" id="TIGR01964">
    <property type="entry name" value="chpXY"/>
    <property type="match status" value="1"/>
</dbReference>
<accession>A0A5B8NQ36</accession>
<dbReference type="OrthoDB" id="502395at2"/>
<dbReference type="AlphaFoldDB" id="A0A5B8NQ36"/>
<organism evidence="1 2">
    <name type="scientific">Euhalothece natronophila Z-M001</name>
    <dbReference type="NCBI Taxonomy" id="522448"/>
    <lineage>
        <taxon>Bacteria</taxon>
        <taxon>Bacillati</taxon>
        <taxon>Cyanobacteriota</taxon>
        <taxon>Cyanophyceae</taxon>
        <taxon>Oscillatoriophycideae</taxon>
        <taxon>Chroococcales</taxon>
        <taxon>Halothecacae</taxon>
        <taxon>Halothece cluster</taxon>
        <taxon>Euhalothece</taxon>
    </lineage>
</organism>
<dbReference type="RefSeq" id="WP_146295973.1">
    <property type="nucleotide sequence ID" value="NZ_CP042326.1"/>
</dbReference>
<evidence type="ECO:0000313" key="2">
    <source>
        <dbReference type="Proteomes" id="UP000318453"/>
    </source>
</evidence>
<gene>
    <name evidence="1" type="ORF">FRE64_10190</name>
</gene>
<proteinExistence type="predicted"/>
<protein>
    <submittedName>
        <fullName evidence="1">CO2 hydration protein</fullName>
    </submittedName>
</protein>
<dbReference type="EMBL" id="CP042326">
    <property type="protein sequence ID" value="QDZ40290.1"/>
    <property type="molecule type" value="Genomic_DNA"/>
</dbReference>
<name>A0A5B8NQ36_9CHRO</name>
<reference evidence="1" key="1">
    <citation type="submission" date="2019-08" db="EMBL/GenBank/DDBJ databases">
        <title>Carotenoids and Carotenoid Binding Proteins in the Halophilic Cyanobacterium Euhalothece sp. ZM00.</title>
        <authorList>
            <person name="Cho S.M."/>
            <person name="Song J.Y."/>
            <person name="Park Y.-I."/>
        </authorList>
    </citation>
    <scope>NUCLEOTIDE SEQUENCE [LARGE SCALE GENOMIC DNA]</scope>
    <source>
        <strain evidence="1">Z-M001</strain>
    </source>
</reference>
<evidence type="ECO:0000313" key="1">
    <source>
        <dbReference type="EMBL" id="QDZ40290.1"/>
    </source>
</evidence>
<dbReference type="InterPro" id="IPR010220">
    <property type="entry name" value="CO2_hydration"/>
</dbReference>
<dbReference type="KEGG" id="enn:FRE64_10190"/>
<dbReference type="Proteomes" id="UP000318453">
    <property type="component" value="Chromosome"/>
</dbReference>
<keyword evidence="2" id="KW-1185">Reference proteome</keyword>
<dbReference type="Pfam" id="PF10216">
    <property type="entry name" value="ChpXY"/>
    <property type="match status" value="1"/>
</dbReference>
<sequence>MKTQTKLPPSQHEFADIIHRLEAGGAMLPDTEENLMQIIGIYKAYAIPMDFYWRNLLYIAERVFLNPIPAFKYFLPQEYLDRENHYAGDNADLRIWRGQGTAHPELLEFMEKGETKKIPRLLHHLWHDRINMEFAEICMRSMFWHGRDMGHGKFDAYLDSEEYRANADRAIKAYFKNNPVMLGLYKLFPEMFLEKVRELSYYANLGLFWEVMAPVFLEMSDQYDEGKITSVPEAMDFLVNGIFAIAGRPIYHHVHIDGETYEIIPKSKGFTWLYEAALPYVEAIFYRTSPFRGTKSYNAQAHEVPKEQKDFHYGILYADVFPVGTAGIPPTLLMQDLLHFLPSYLDNYYHQYCRGDDDKLIQLGITFQRSMYCVTSAVIQALRQALLYPLDDPNPKHLQANREFFESQLDRFKRPEARLRDIQSQGYR</sequence>